<reference evidence="5 6" key="1">
    <citation type="submission" date="2018-08" db="EMBL/GenBank/DDBJ databases">
        <title>A genome reference for cultivated species of the human gut microbiota.</title>
        <authorList>
            <person name="Zou Y."/>
            <person name="Xue W."/>
            <person name="Luo G."/>
        </authorList>
    </citation>
    <scope>NUCLEOTIDE SEQUENCE [LARGE SCALE GENOMIC DNA]</scope>
    <source>
        <strain evidence="5 6">AF38-2</strain>
    </source>
</reference>
<dbReference type="InterPro" id="IPR033428">
    <property type="entry name" value="DUF5118"/>
</dbReference>
<dbReference type="AlphaFoldDB" id="A0A174K489"/>
<evidence type="ECO:0000259" key="3">
    <source>
        <dbReference type="Pfam" id="PF17148"/>
    </source>
</evidence>
<dbReference type="RefSeq" id="WP_055236331.1">
    <property type="nucleotide sequence ID" value="NZ_CP072212.1"/>
</dbReference>
<dbReference type="InterPro" id="IPR034032">
    <property type="entry name" value="Zn_MMP-like_bac"/>
</dbReference>
<evidence type="ECO:0000313" key="5">
    <source>
        <dbReference type="EMBL" id="RHL32575.1"/>
    </source>
</evidence>
<dbReference type="PANTHER" id="PTHR38478">
    <property type="entry name" value="PEPTIDASE M1A AND M12B"/>
    <property type="match status" value="1"/>
</dbReference>
<evidence type="ECO:0000256" key="1">
    <source>
        <dbReference type="SAM" id="SignalP"/>
    </source>
</evidence>
<protein>
    <submittedName>
        <fullName evidence="5">DUF5117 domain-containing protein</fullName>
    </submittedName>
</protein>
<dbReference type="Pfam" id="PF17148">
    <property type="entry name" value="DUF5117"/>
    <property type="match status" value="1"/>
</dbReference>
<feature type="signal peptide" evidence="1">
    <location>
        <begin position="1"/>
        <end position="21"/>
    </location>
</feature>
<dbReference type="EMBL" id="QROO01000049">
    <property type="protein sequence ID" value="RHL32575.1"/>
    <property type="molecule type" value="Genomic_DNA"/>
</dbReference>
<sequence>MRKKILLLAAMVVASSTTIDAQRKFPFFWKKKKAKTEQTTPAKKESEYDKLFKKKHEIAKGLITLHLLDGKVYFELPVNLINKDMLIGSTVTSISDNGNAVVGSKPTDLLHVVFTRNKTHVQLRQVNTDYITGNTQIDEALRKSTLGAILSNQKIQAYNNDSTAIVFDMSSVFLGDNKKMSPFDKNSIYGMYNRTENYQSDCSYISQIKAFKDNVSIKSCLSYTFSVSNSQGTSLIKDRPFTAEMTRSIMLLKEKPYRPRMADYRIGVFFTGREQLGEGAKTTAPVYYANRWDIQPSDTAAYLRGEKVKPTKQIVFYIDNTFPEKWKPYLREGVTQWNELFEQIGFKDVVAAKDFPTDDPEFDPDNIKYSCVRYAPSSIENAMGPSWVDPRSGEILNASVYLYHNVIKLISNWLFVQTAQADKDVRTANIPDEMVGDALRYVLSHEIGHCLGFMHNMGASSTFPVDSLRSPEFTQKYGTTPSIMDYARFNYVAQPGDKERGVKLTPPRFGEYDKYLIKWTYTPVFNVNSAEEEAIITGKWISDAIKENPVYRYGKQQVYGVVDPRSQTEDIGDNSMKATRYGIKNLKYIMNNLESWISEGDDTYEYREDLFIGIVEQLAMYVTHVAGNVGGYFVNEVKEGDTMPRFAQIPKAQQKEALNYLFEIYNDLDWLDNKNLLTKFPVSGSPKQTIQNFMLRYILPVPFQVSQYEGLEKDSFTAAEAFNMIYNFVWKPTISGRTLTESQMNLQKQYIYMMMQTAGFTIKGAGKALAGEKLLDINHRQFGYTCCQGHAIKEGVMHNPVAGFEWKPLNRFSMTAKVTQADVYAYIAKAKQLMKQKAASASGKTKAHYELLLKMLDINLK</sequence>
<feature type="domain" description="DUF5118" evidence="4">
    <location>
        <begin position="46"/>
        <end position="93"/>
    </location>
</feature>
<dbReference type="Gene3D" id="3.40.390.10">
    <property type="entry name" value="Collagenase (Catalytic Domain)"/>
    <property type="match status" value="1"/>
</dbReference>
<gene>
    <name evidence="5" type="ORF">DW027_24570</name>
</gene>
<dbReference type="InterPro" id="IPR024079">
    <property type="entry name" value="MetalloPept_cat_dom_sf"/>
</dbReference>
<feature type="domain" description="EcxA zinc-binding" evidence="2">
    <location>
        <begin position="428"/>
        <end position="733"/>
    </location>
</feature>
<accession>A0A174K489</accession>
<dbReference type="Pfam" id="PF17162">
    <property type="entry name" value="DUF5118"/>
    <property type="match status" value="1"/>
</dbReference>
<dbReference type="Pfam" id="PF16313">
    <property type="entry name" value="DUF4953"/>
    <property type="match status" value="1"/>
</dbReference>
<organism evidence="5 6">
    <name type="scientific">Bacteroides xylanisolvens</name>
    <dbReference type="NCBI Taxonomy" id="371601"/>
    <lineage>
        <taxon>Bacteria</taxon>
        <taxon>Pseudomonadati</taxon>
        <taxon>Bacteroidota</taxon>
        <taxon>Bacteroidia</taxon>
        <taxon>Bacteroidales</taxon>
        <taxon>Bacteroidaceae</taxon>
        <taxon>Bacteroides</taxon>
    </lineage>
</organism>
<dbReference type="SUPFAM" id="SSF55486">
    <property type="entry name" value="Metalloproteases ('zincins'), catalytic domain"/>
    <property type="match status" value="1"/>
</dbReference>
<evidence type="ECO:0000313" key="6">
    <source>
        <dbReference type="Proteomes" id="UP000284495"/>
    </source>
</evidence>
<dbReference type="Proteomes" id="UP000284495">
    <property type="component" value="Unassembled WGS sequence"/>
</dbReference>
<comment type="caution">
    <text evidence="5">The sequence shown here is derived from an EMBL/GenBank/DDBJ whole genome shotgun (WGS) entry which is preliminary data.</text>
</comment>
<evidence type="ECO:0000259" key="2">
    <source>
        <dbReference type="Pfam" id="PF16313"/>
    </source>
</evidence>
<feature type="chain" id="PRO_5030023447" evidence="1">
    <location>
        <begin position="22"/>
        <end position="861"/>
    </location>
</feature>
<dbReference type="CDD" id="cd04276">
    <property type="entry name" value="ZnMc_MMP_like_2"/>
    <property type="match status" value="1"/>
</dbReference>
<keyword evidence="1" id="KW-0732">Signal</keyword>
<evidence type="ECO:0000259" key="4">
    <source>
        <dbReference type="Pfam" id="PF17162"/>
    </source>
</evidence>
<dbReference type="PANTHER" id="PTHR38478:SF1">
    <property type="entry name" value="ZINC DEPENDENT METALLOPROTEASE DOMAIN LIPOPROTEIN"/>
    <property type="match status" value="1"/>
</dbReference>
<feature type="domain" description="DUF5117" evidence="3">
    <location>
        <begin position="113"/>
        <end position="296"/>
    </location>
</feature>
<dbReference type="InterPro" id="IPR032534">
    <property type="entry name" value="EcxA_zinc-bd"/>
</dbReference>
<dbReference type="GO" id="GO:0008237">
    <property type="term" value="F:metallopeptidase activity"/>
    <property type="evidence" value="ECO:0007669"/>
    <property type="project" value="InterPro"/>
</dbReference>
<name>A0A174K489_9BACE</name>
<proteinExistence type="predicted"/>
<dbReference type="InterPro" id="IPR033413">
    <property type="entry name" value="DUF5117"/>
</dbReference>